<evidence type="ECO:0000313" key="6">
    <source>
        <dbReference type="EMBL" id="MFC6356734.1"/>
    </source>
</evidence>
<dbReference type="Pfam" id="PF04228">
    <property type="entry name" value="Zn_peptidase"/>
    <property type="match status" value="1"/>
</dbReference>
<keyword evidence="4 5" id="KW-0472">Membrane</keyword>
<keyword evidence="7" id="KW-1185">Reference proteome</keyword>
<organism evidence="6 7">
    <name type="scientific">Luethyella okanaganae</name>
    <dbReference type="NCBI Taxonomy" id="69372"/>
    <lineage>
        <taxon>Bacteria</taxon>
        <taxon>Bacillati</taxon>
        <taxon>Actinomycetota</taxon>
        <taxon>Actinomycetes</taxon>
        <taxon>Micrococcales</taxon>
        <taxon>Microbacteriaceae</taxon>
        <taxon>Luethyella</taxon>
    </lineage>
</organism>
<evidence type="ECO:0000313" key="7">
    <source>
        <dbReference type="Proteomes" id="UP001596306"/>
    </source>
</evidence>
<dbReference type="Proteomes" id="UP001596306">
    <property type="component" value="Unassembled WGS sequence"/>
</dbReference>
<comment type="subcellular location">
    <subcellularLocation>
        <location evidence="1">Membrane</location>
        <topology evidence="1">Single-pass membrane protein</topology>
    </subcellularLocation>
</comment>
<dbReference type="PANTHER" id="PTHR30168">
    <property type="entry name" value="PUTATIVE MEMBRANE PROTEIN YPFJ"/>
    <property type="match status" value="1"/>
</dbReference>
<sequence>MTFNDDADISTGKVSKRGRNVGIAVGGGLGAVALFVLSQFLGVDLTALVGGQQQQVTEESLDACRTGADANVDIECRMKGAAASLDAYWSEEFVAVGGEYVSPQDMQLFTASTQTGCGAASSATGPFYCPPDQTIYIDVSFYDELRNRFGSSGGPLAEMYVVAHEWGHHIQNIAGILGTQGGTGPASNQVRVELQADCFAGAWAGAASKVDDSAGVAFLKPITEAQIRDALSAAAAVGDDRIQAAASGQVDPEAWTHGSSEQRQRWFLTGFTRGAGVCNTFAVDASRL</sequence>
<protein>
    <submittedName>
        <fullName evidence="6">Neutral zinc metallopeptidase</fullName>
    </submittedName>
</protein>
<name>A0ABW1VJL7_9MICO</name>
<keyword evidence="2 5" id="KW-0812">Transmembrane</keyword>
<feature type="transmembrane region" description="Helical" evidence="5">
    <location>
        <begin position="21"/>
        <end position="41"/>
    </location>
</feature>
<evidence type="ECO:0000256" key="3">
    <source>
        <dbReference type="ARBA" id="ARBA00022989"/>
    </source>
</evidence>
<evidence type="ECO:0000256" key="5">
    <source>
        <dbReference type="SAM" id="Phobius"/>
    </source>
</evidence>
<proteinExistence type="predicted"/>
<gene>
    <name evidence="6" type="ORF">ACFQB0_11510</name>
</gene>
<accession>A0ABW1VJL7</accession>
<dbReference type="PANTHER" id="PTHR30168:SF0">
    <property type="entry name" value="INNER MEMBRANE PROTEIN"/>
    <property type="match status" value="1"/>
</dbReference>
<dbReference type="EMBL" id="JBHSTP010000003">
    <property type="protein sequence ID" value="MFC6356734.1"/>
    <property type="molecule type" value="Genomic_DNA"/>
</dbReference>
<dbReference type="SUPFAM" id="SSF55486">
    <property type="entry name" value="Metalloproteases ('zincins'), catalytic domain"/>
    <property type="match status" value="1"/>
</dbReference>
<dbReference type="RefSeq" id="WP_386731659.1">
    <property type="nucleotide sequence ID" value="NZ_JBHSTP010000003.1"/>
</dbReference>
<comment type="caution">
    <text evidence="6">The sequence shown here is derived from an EMBL/GenBank/DDBJ whole genome shotgun (WGS) entry which is preliminary data.</text>
</comment>
<keyword evidence="3 5" id="KW-1133">Transmembrane helix</keyword>
<evidence type="ECO:0000256" key="1">
    <source>
        <dbReference type="ARBA" id="ARBA00004167"/>
    </source>
</evidence>
<dbReference type="InterPro" id="IPR007343">
    <property type="entry name" value="Uncharacterised_pept_Zn_put"/>
</dbReference>
<evidence type="ECO:0000256" key="4">
    <source>
        <dbReference type="ARBA" id="ARBA00023136"/>
    </source>
</evidence>
<reference evidence="7" key="1">
    <citation type="journal article" date="2019" name="Int. J. Syst. Evol. Microbiol.">
        <title>The Global Catalogue of Microorganisms (GCM) 10K type strain sequencing project: providing services to taxonomists for standard genome sequencing and annotation.</title>
        <authorList>
            <consortium name="The Broad Institute Genomics Platform"/>
            <consortium name="The Broad Institute Genome Sequencing Center for Infectious Disease"/>
            <person name="Wu L."/>
            <person name="Ma J."/>
        </authorList>
    </citation>
    <scope>NUCLEOTIDE SEQUENCE [LARGE SCALE GENOMIC DNA]</scope>
    <source>
        <strain evidence="7">CCUG 43304</strain>
    </source>
</reference>
<evidence type="ECO:0000256" key="2">
    <source>
        <dbReference type="ARBA" id="ARBA00022692"/>
    </source>
</evidence>